<evidence type="ECO:0000313" key="3">
    <source>
        <dbReference type="Proteomes" id="UP000683360"/>
    </source>
</evidence>
<name>A0A8S3TGJ9_MYTED</name>
<dbReference type="Proteomes" id="UP000683360">
    <property type="component" value="Unassembled WGS sequence"/>
</dbReference>
<sequence>MTRRWMSCTTDSIIGQRGVYVMYIQLVGDCKVASDFISSRDEISGLPHFILHLQYIVLCRGVTSKHKNPVATPSVVGNYAEGMRIPPLVIQKSKNTFEKKKFIPDSDVTFLHLAHRKEEDKNKASSGLIEDVYQDEVDHQLAFQCKTWPSIANDWKTRERTFQWLSAANNRQSFTLSCSCCTPACHSSGGNLDIEWKLSFAVAEKRLIAENNAVCNGFYHEYGFDHCASVFEDVIDNFVEPVLGKEEAVNQRDYIPFTEPEEYRIQQRSPDDIWKAITFCRFLIVRYVEGNIMPVFMNTWHAYIMLQQIYSKRRLEA</sequence>
<dbReference type="AlphaFoldDB" id="A0A8S3TGJ9"/>
<organism evidence="2 3">
    <name type="scientific">Mytilus edulis</name>
    <name type="common">Blue mussel</name>
    <dbReference type="NCBI Taxonomy" id="6550"/>
    <lineage>
        <taxon>Eukaryota</taxon>
        <taxon>Metazoa</taxon>
        <taxon>Spiralia</taxon>
        <taxon>Lophotrochozoa</taxon>
        <taxon>Mollusca</taxon>
        <taxon>Bivalvia</taxon>
        <taxon>Autobranchia</taxon>
        <taxon>Pteriomorphia</taxon>
        <taxon>Mytilida</taxon>
        <taxon>Mytiloidea</taxon>
        <taxon>Mytilidae</taxon>
        <taxon>Mytilinae</taxon>
        <taxon>Mytilus</taxon>
    </lineage>
</organism>
<dbReference type="OrthoDB" id="6054650at2759"/>
<dbReference type="Pfam" id="PF03281">
    <property type="entry name" value="Mab-21"/>
    <property type="match status" value="1"/>
</dbReference>
<proteinExistence type="predicted"/>
<protein>
    <recommendedName>
        <fullName evidence="1">Mab-21-like nucleotidyltransferase domain-containing protein</fullName>
    </recommendedName>
</protein>
<feature type="domain" description="Mab-21-like nucleotidyltransferase" evidence="1">
    <location>
        <begin position="134"/>
        <end position="209"/>
    </location>
</feature>
<dbReference type="InterPro" id="IPR046903">
    <property type="entry name" value="Mab-21-like_nuc_Trfase"/>
</dbReference>
<accession>A0A8S3TGJ9</accession>
<dbReference type="EMBL" id="CAJPWZ010002026">
    <property type="protein sequence ID" value="CAG2229455.1"/>
    <property type="molecule type" value="Genomic_DNA"/>
</dbReference>
<keyword evidence="3" id="KW-1185">Reference proteome</keyword>
<comment type="caution">
    <text evidence="2">The sequence shown here is derived from an EMBL/GenBank/DDBJ whole genome shotgun (WGS) entry which is preliminary data.</text>
</comment>
<gene>
    <name evidence="2" type="ORF">MEDL_42382</name>
</gene>
<evidence type="ECO:0000259" key="1">
    <source>
        <dbReference type="Pfam" id="PF03281"/>
    </source>
</evidence>
<evidence type="ECO:0000313" key="2">
    <source>
        <dbReference type="EMBL" id="CAG2229455.1"/>
    </source>
</evidence>
<reference evidence="2" key="1">
    <citation type="submission" date="2021-03" db="EMBL/GenBank/DDBJ databases">
        <authorList>
            <person name="Bekaert M."/>
        </authorList>
    </citation>
    <scope>NUCLEOTIDE SEQUENCE</scope>
</reference>